<dbReference type="InterPro" id="IPR031348">
    <property type="entry name" value="PigL_N"/>
</dbReference>
<accession>A0AAV9PEG3</accession>
<feature type="region of interest" description="Disordered" evidence="1">
    <location>
        <begin position="188"/>
        <end position="207"/>
    </location>
</feature>
<comment type="caution">
    <text evidence="3">The sequence shown here is derived from an EMBL/GenBank/DDBJ whole genome shotgun (WGS) entry which is preliminary data.</text>
</comment>
<dbReference type="Proteomes" id="UP001337655">
    <property type="component" value="Unassembled WGS sequence"/>
</dbReference>
<sequence>MSGLQEIAAIVGIADAGFRSISALYDFLSSLRTAPAEIATLRNHISTLQRTLSVLSSVKGSNVRTQDLTRQVGLPHAIDSCGQACDKLRKDLERWTKSGSSNWKAQIQFRWHRKLVEAALAEIGHAKETTLLAVVVTQLCLQLQGPISENQITALVSEARITINTMSPSNTQSNFSGQGFTVGSTAVKTETKQDPSANPPGRLDADQQSRLQTMIDLARNKAYGENNAIGADKAKIADGSLKSVAITDNDANGTNNRIGVW</sequence>
<protein>
    <recommendedName>
        <fullName evidence="2">Azaphilone pigments biosynthesis cluster protein L N-terminal domain-containing protein</fullName>
    </recommendedName>
</protein>
<dbReference type="GeneID" id="89926459"/>
<dbReference type="Pfam" id="PF17111">
    <property type="entry name" value="PigL_N"/>
    <property type="match status" value="1"/>
</dbReference>
<feature type="domain" description="Azaphilone pigments biosynthesis cluster protein L N-terminal" evidence="2">
    <location>
        <begin position="8"/>
        <end position="101"/>
    </location>
</feature>
<reference evidence="3 4" key="1">
    <citation type="submission" date="2023-08" db="EMBL/GenBank/DDBJ databases">
        <title>Black Yeasts Isolated from many extreme environments.</title>
        <authorList>
            <person name="Coleine C."/>
            <person name="Stajich J.E."/>
            <person name="Selbmann L."/>
        </authorList>
    </citation>
    <scope>NUCLEOTIDE SEQUENCE [LARGE SCALE GENOMIC DNA]</scope>
    <source>
        <strain evidence="3 4">CCFEE 5935</strain>
    </source>
</reference>
<gene>
    <name evidence="3" type="ORF">LTR77_005115</name>
</gene>
<dbReference type="RefSeq" id="XP_064659725.1">
    <property type="nucleotide sequence ID" value="XM_064802364.1"/>
</dbReference>
<evidence type="ECO:0000313" key="3">
    <source>
        <dbReference type="EMBL" id="KAK5170527.1"/>
    </source>
</evidence>
<evidence type="ECO:0000313" key="4">
    <source>
        <dbReference type="Proteomes" id="UP001337655"/>
    </source>
</evidence>
<name>A0AAV9PEG3_9PEZI</name>
<organism evidence="3 4">
    <name type="scientific">Saxophila tyrrhenica</name>
    <dbReference type="NCBI Taxonomy" id="1690608"/>
    <lineage>
        <taxon>Eukaryota</taxon>
        <taxon>Fungi</taxon>
        <taxon>Dikarya</taxon>
        <taxon>Ascomycota</taxon>
        <taxon>Pezizomycotina</taxon>
        <taxon>Dothideomycetes</taxon>
        <taxon>Dothideomycetidae</taxon>
        <taxon>Mycosphaerellales</taxon>
        <taxon>Extremaceae</taxon>
        <taxon>Saxophila</taxon>
    </lineage>
</organism>
<dbReference type="EMBL" id="JAVRRT010000007">
    <property type="protein sequence ID" value="KAK5170527.1"/>
    <property type="molecule type" value="Genomic_DNA"/>
</dbReference>
<keyword evidence="4" id="KW-1185">Reference proteome</keyword>
<evidence type="ECO:0000259" key="2">
    <source>
        <dbReference type="Pfam" id="PF17111"/>
    </source>
</evidence>
<dbReference type="AlphaFoldDB" id="A0AAV9PEG3"/>
<evidence type="ECO:0000256" key="1">
    <source>
        <dbReference type="SAM" id="MobiDB-lite"/>
    </source>
</evidence>
<proteinExistence type="predicted"/>